<organism evidence="2">
    <name type="scientific">Candidatus Enterococcus clewellii</name>
    <dbReference type="NCBI Taxonomy" id="1834193"/>
    <lineage>
        <taxon>Bacteria</taxon>
        <taxon>Bacillati</taxon>
        <taxon>Bacillota</taxon>
        <taxon>Bacilli</taxon>
        <taxon>Lactobacillales</taxon>
        <taxon>Enterococcaceae</taxon>
        <taxon>Enterococcus</taxon>
    </lineage>
</organism>
<dbReference type="OrthoDB" id="2186429at2"/>
<protein>
    <recommendedName>
        <fullName evidence="5">Type II secretion system protein</fullName>
    </recommendedName>
</protein>
<name>A0A242K337_9ENTE</name>
<evidence type="ECO:0000256" key="1">
    <source>
        <dbReference type="SAM" id="Phobius"/>
    </source>
</evidence>
<sequence length="107" mass="12371">MPKISSHFSGYIFAESLLALSLMTLVIGGFLSANYFLYSKTSDLNSQLTLQRVLYEEVADHERYEEVSSQTVYRSDKEYFVTITQDGEKWIKAEVRHGTETFSIERQ</sequence>
<reference evidence="2" key="1">
    <citation type="submission" date="2017-05" db="EMBL/GenBank/DDBJ databases">
        <title>The Genome Sequence of Enterococcus sp. 9E7_DIV0242.</title>
        <authorList>
            <consortium name="The Broad Institute Genomics Platform"/>
            <consortium name="The Broad Institute Genomic Center for Infectious Diseases"/>
            <person name="Earl A."/>
            <person name="Manson A."/>
            <person name="Schwartman J."/>
            <person name="Gilmore M."/>
            <person name="Abouelleil A."/>
            <person name="Cao P."/>
            <person name="Chapman S."/>
            <person name="Cusick C."/>
            <person name="Shea T."/>
            <person name="Young S."/>
            <person name="Neafsey D."/>
            <person name="Nusbaum C."/>
            <person name="Birren B."/>
        </authorList>
    </citation>
    <scope>NUCLEOTIDE SEQUENCE [LARGE SCALE GENOMIC DNA]</scope>
    <source>
        <strain evidence="2">9E7_DIV0242</strain>
    </source>
</reference>
<feature type="transmembrane region" description="Helical" evidence="1">
    <location>
        <begin position="12"/>
        <end position="38"/>
    </location>
</feature>
<keyword evidence="4" id="KW-1185">Reference proteome</keyword>
<reference evidence="3" key="2">
    <citation type="submission" date="2017-05" db="EMBL/GenBank/DDBJ databases">
        <authorList>
            <consortium name="The Broad Institute Genomics Platform"/>
            <consortium name="The Broad Institute Genomic Center for Infectious Diseases"/>
            <person name="Earl A."/>
            <person name="Manson A."/>
            <person name="Schwartman J."/>
            <person name="Gilmore M."/>
            <person name="Abouelleil A."/>
            <person name="Cao P."/>
            <person name="Chapman S."/>
            <person name="Cusick C."/>
            <person name="Shea T."/>
            <person name="Young S."/>
            <person name="Neafsey D."/>
            <person name="Nusbaum C."/>
            <person name="Birren B."/>
        </authorList>
    </citation>
    <scope>NUCLEOTIDE SEQUENCE</scope>
    <source>
        <strain evidence="3">9E7_DIV0242</strain>
    </source>
</reference>
<evidence type="ECO:0000313" key="3">
    <source>
        <dbReference type="EMBL" id="WYJ89702.1"/>
    </source>
</evidence>
<gene>
    <name evidence="3" type="ORF">A5888_001425</name>
    <name evidence="2" type="ORF">A5888_003382</name>
</gene>
<keyword evidence="1" id="KW-0812">Transmembrane</keyword>
<keyword evidence="1" id="KW-0472">Membrane</keyword>
<dbReference type="EMBL" id="NGMM01000006">
    <property type="protein sequence ID" value="OTP12803.1"/>
    <property type="molecule type" value="Genomic_DNA"/>
</dbReference>
<accession>A0A242K337</accession>
<evidence type="ECO:0000313" key="4">
    <source>
        <dbReference type="Proteomes" id="UP000195141"/>
    </source>
</evidence>
<dbReference type="RefSeq" id="WP_086350381.1">
    <property type="nucleotide sequence ID" value="NZ_CP147247.1"/>
</dbReference>
<proteinExistence type="predicted"/>
<keyword evidence="1" id="KW-1133">Transmembrane helix</keyword>
<dbReference type="Proteomes" id="UP000195141">
    <property type="component" value="Chromosome"/>
</dbReference>
<dbReference type="EMBL" id="CP147247">
    <property type="protein sequence ID" value="WYJ89702.1"/>
    <property type="molecule type" value="Genomic_DNA"/>
</dbReference>
<dbReference type="AlphaFoldDB" id="A0A242K337"/>
<reference evidence="3" key="3">
    <citation type="submission" date="2024-03" db="EMBL/GenBank/DDBJ databases">
        <title>The Genome Sequence of Enterococcus sp. DIV0242b.</title>
        <authorList>
            <consortium name="The Broad Institute Genomics Platform"/>
            <consortium name="The Broad Institute Microbial Omics Core"/>
            <consortium name="The Broad Institute Genomic Center for Infectious Diseases"/>
            <person name="Earl A."/>
            <person name="Manson A."/>
            <person name="Gilmore M."/>
            <person name="Schwartman J."/>
            <person name="Shea T."/>
            <person name="Abouelleil A."/>
            <person name="Cao P."/>
            <person name="Chapman S."/>
            <person name="Cusick C."/>
            <person name="Young S."/>
            <person name="Neafsey D."/>
            <person name="Nusbaum C."/>
            <person name="Birren B."/>
        </authorList>
    </citation>
    <scope>NUCLEOTIDE SEQUENCE</scope>
    <source>
        <strain evidence="3">9E7_DIV0242</strain>
    </source>
</reference>
<evidence type="ECO:0008006" key="5">
    <source>
        <dbReference type="Google" id="ProtNLM"/>
    </source>
</evidence>
<evidence type="ECO:0000313" key="2">
    <source>
        <dbReference type="EMBL" id="OTP12803.1"/>
    </source>
</evidence>